<sequence>METGQVPLARSRVNQPCAACKMLRRRCDNNCALSPYFPTEEIEKFACVHKVFGASNVIKMIQMLEEERREDAVKAIVYEAMARVRDPVCGSAGIIFHLQKMVHELRSQLETTTAQVSELRAQRDQLQGILMNAHVDPLFYAHNRTSQDDHQTIAYDPMMISFPNLDQMEPFNM</sequence>
<gene>
    <name evidence="4" type="ORF">L484_023484</name>
</gene>
<evidence type="ECO:0000256" key="2">
    <source>
        <dbReference type="SAM" id="Coils"/>
    </source>
</evidence>
<dbReference type="AlphaFoldDB" id="W9RLJ3"/>
<evidence type="ECO:0000313" key="5">
    <source>
        <dbReference type="Proteomes" id="UP000030645"/>
    </source>
</evidence>
<dbReference type="InterPro" id="IPR004883">
    <property type="entry name" value="LOB"/>
</dbReference>
<dbReference type="PANTHER" id="PTHR31301:SF77">
    <property type="entry name" value="LOB DOMAIN-CONTAINING PROTEIN 1-LIKE"/>
    <property type="match status" value="1"/>
</dbReference>
<dbReference type="OrthoDB" id="1137559at2759"/>
<proteinExistence type="inferred from homology"/>
<evidence type="ECO:0000256" key="1">
    <source>
        <dbReference type="ARBA" id="ARBA00005474"/>
    </source>
</evidence>
<dbReference type="PANTHER" id="PTHR31301">
    <property type="entry name" value="LOB DOMAIN-CONTAINING PROTEIN 4-RELATED"/>
    <property type="match status" value="1"/>
</dbReference>
<feature type="domain" description="LOB" evidence="3">
    <location>
        <begin position="15"/>
        <end position="116"/>
    </location>
</feature>
<dbReference type="STRING" id="981085.W9RLJ3"/>
<organism evidence="4 5">
    <name type="scientific">Morus notabilis</name>
    <dbReference type="NCBI Taxonomy" id="981085"/>
    <lineage>
        <taxon>Eukaryota</taxon>
        <taxon>Viridiplantae</taxon>
        <taxon>Streptophyta</taxon>
        <taxon>Embryophyta</taxon>
        <taxon>Tracheophyta</taxon>
        <taxon>Spermatophyta</taxon>
        <taxon>Magnoliopsida</taxon>
        <taxon>eudicotyledons</taxon>
        <taxon>Gunneridae</taxon>
        <taxon>Pentapetalae</taxon>
        <taxon>rosids</taxon>
        <taxon>fabids</taxon>
        <taxon>Rosales</taxon>
        <taxon>Moraceae</taxon>
        <taxon>Moreae</taxon>
        <taxon>Morus</taxon>
    </lineage>
</organism>
<evidence type="ECO:0000313" key="4">
    <source>
        <dbReference type="EMBL" id="EXB83877.1"/>
    </source>
</evidence>
<dbReference type="eggNOG" id="ENOG502S0T4">
    <property type="taxonomic scope" value="Eukaryota"/>
</dbReference>
<dbReference type="EMBL" id="KE344887">
    <property type="protein sequence ID" value="EXB83877.1"/>
    <property type="molecule type" value="Genomic_DNA"/>
</dbReference>
<name>W9RLJ3_9ROSA</name>
<keyword evidence="2" id="KW-0175">Coiled coil</keyword>
<comment type="similarity">
    <text evidence="1">Belongs to the LOB domain-containing protein family.</text>
</comment>
<dbReference type="Proteomes" id="UP000030645">
    <property type="component" value="Unassembled WGS sequence"/>
</dbReference>
<reference evidence="5" key="1">
    <citation type="submission" date="2013-01" db="EMBL/GenBank/DDBJ databases">
        <title>Draft Genome Sequence of a Mulberry Tree, Morus notabilis C.K. Schneid.</title>
        <authorList>
            <person name="He N."/>
            <person name="Zhao S."/>
        </authorList>
    </citation>
    <scope>NUCLEOTIDE SEQUENCE</scope>
</reference>
<dbReference type="PROSITE" id="PS50891">
    <property type="entry name" value="LOB"/>
    <property type="match status" value="1"/>
</dbReference>
<keyword evidence="5" id="KW-1185">Reference proteome</keyword>
<feature type="coiled-coil region" evidence="2">
    <location>
        <begin position="102"/>
        <end position="129"/>
    </location>
</feature>
<dbReference type="Pfam" id="PF03195">
    <property type="entry name" value="LOB"/>
    <property type="match status" value="1"/>
</dbReference>
<dbReference type="SMR" id="W9RLJ3"/>
<evidence type="ECO:0000259" key="3">
    <source>
        <dbReference type="PROSITE" id="PS50891"/>
    </source>
</evidence>
<accession>W9RLJ3</accession>
<dbReference type="KEGG" id="mnt:21406245"/>
<protein>
    <recommendedName>
        <fullName evidence="3">LOB domain-containing protein</fullName>
    </recommendedName>
</protein>